<dbReference type="PANTHER" id="PTHR45436">
    <property type="entry name" value="SENSOR HISTIDINE KINASE YKOH"/>
    <property type="match status" value="1"/>
</dbReference>
<keyword evidence="6 11" id="KW-0812">Transmembrane</keyword>
<feature type="region of interest" description="Disordered" evidence="10">
    <location>
        <begin position="87"/>
        <end position="107"/>
    </location>
</feature>
<dbReference type="Proteomes" id="UP000606008">
    <property type="component" value="Unassembled WGS sequence"/>
</dbReference>
<keyword evidence="5" id="KW-0808">Transferase</keyword>
<evidence type="ECO:0000256" key="8">
    <source>
        <dbReference type="ARBA" id="ARBA00022989"/>
    </source>
</evidence>
<keyword evidence="9" id="KW-0902">Two-component regulatory system</keyword>
<dbReference type="SMART" id="SM00304">
    <property type="entry name" value="HAMP"/>
    <property type="match status" value="1"/>
</dbReference>
<keyword evidence="11" id="KW-0472">Membrane</keyword>
<dbReference type="InterPro" id="IPR036890">
    <property type="entry name" value="HATPase_C_sf"/>
</dbReference>
<evidence type="ECO:0000256" key="11">
    <source>
        <dbReference type="SAM" id="Phobius"/>
    </source>
</evidence>
<evidence type="ECO:0000256" key="7">
    <source>
        <dbReference type="ARBA" id="ARBA00022777"/>
    </source>
</evidence>
<dbReference type="InterPro" id="IPR003660">
    <property type="entry name" value="HAMP_dom"/>
</dbReference>
<dbReference type="Pfam" id="PF00672">
    <property type="entry name" value="HAMP"/>
    <property type="match status" value="1"/>
</dbReference>
<evidence type="ECO:0000256" key="10">
    <source>
        <dbReference type="SAM" id="MobiDB-lite"/>
    </source>
</evidence>
<dbReference type="Pfam" id="PF02518">
    <property type="entry name" value="HATPase_c"/>
    <property type="match status" value="1"/>
</dbReference>
<dbReference type="InterPro" id="IPR005467">
    <property type="entry name" value="His_kinase_dom"/>
</dbReference>
<feature type="domain" description="Histidine kinase" evidence="12">
    <location>
        <begin position="234"/>
        <end position="449"/>
    </location>
</feature>
<evidence type="ECO:0000259" key="12">
    <source>
        <dbReference type="PROSITE" id="PS50109"/>
    </source>
</evidence>
<reference evidence="15" key="2">
    <citation type="submission" date="2023-07" db="EMBL/GenBank/DDBJ databases">
        <authorList>
            <person name="Jung D.-H."/>
        </authorList>
    </citation>
    <scope>NUCLEOTIDE SEQUENCE [LARGE SCALE GENOMIC DNA]</scope>
    <source>
        <strain evidence="15">JA-25</strain>
    </source>
</reference>
<dbReference type="PROSITE" id="PS50885">
    <property type="entry name" value="HAMP"/>
    <property type="match status" value="1"/>
</dbReference>
<evidence type="ECO:0000313" key="14">
    <source>
        <dbReference type="EMBL" id="NID08703.1"/>
    </source>
</evidence>
<feature type="domain" description="HAMP" evidence="13">
    <location>
        <begin position="173"/>
        <end position="226"/>
    </location>
</feature>
<dbReference type="PANTHER" id="PTHR45436:SF5">
    <property type="entry name" value="SENSOR HISTIDINE KINASE TRCS"/>
    <property type="match status" value="1"/>
</dbReference>
<dbReference type="RefSeq" id="WP_166690572.1">
    <property type="nucleotide sequence ID" value="NZ_WAEL01000001.1"/>
</dbReference>
<dbReference type="SUPFAM" id="SSF55874">
    <property type="entry name" value="ATPase domain of HSP90 chaperone/DNA topoisomerase II/histidine kinase"/>
    <property type="match status" value="1"/>
</dbReference>
<protein>
    <recommendedName>
        <fullName evidence="3">histidine kinase</fullName>
        <ecNumber evidence="3">2.7.13.3</ecNumber>
    </recommendedName>
</protein>
<dbReference type="Pfam" id="PF00512">
    <property type="entry name" value="HisKA"/>
    <property type="match status" value="1"/>
</dbReference>
<dbReference type="CDD" id="cd00082">
    <property type="entry name" value="HisKA"/>
    <property type="match status" value="1"/>
</dbReference>
<keyword evidence="7" id="KW-0418">Kinase</keyword>
<keyword evidence="4" id="KW-0597">Phosphoprotein</keyword>
<feature type="transmembrane region" description="Helical" evidence="11">
    <location>
        <begin position="151"/>
        <end position="176"/>
    </location>
</feature>
<evidence type="ECO:0000256" key="5">
    <source>
        <dbReference type="ARBA" id="ARBA00022679"/>
    </source>
</evidence>
<evidence type="ECO:0000256" key="6">
    <source>
        <dbReference type="ARBA" id="ARBA00022692"/>
    </source>
</evidence>
<proteinExistence type="predicted"/>
<reference evidence="15" key="1">
    <citation type="submission" date="2019-09" db="EMBL/GenBank/DDBJ databases">
        <authorList>
            <person name="Jung D.-H."/>
        </authorList>
    </citation>
    <scope>NUCLEOTIDE SEQUENCE [LARGE SCALE GENOMIC DNA]</scope>
    <source>
        <strain evidence="15">JA-25</strain>
    </source>
</reference>
<dbReference type="InterPro" id="IPR003594">
    <property type="entry name" value="HATPase_dom"/>
</dbReference>
<keyword evidence="15" id="KW-1185">Reference proteome</keyword>
<dbReference type="CDD" id="cd06225">
    <property type="entry name" value="HAMP"/>
    <property type="match status" value="1"/>
</dbReference>
<keyword evidence="8 11" id="KW-1133">Transmembrane helix</keyword>
<comment type="subcellular location">
    <subcellularLocation>
        <location evidence="2">Membrane</location>
    </subcellularLocation>
</comment>
<evidence type="ECO:0000259" key="13">
    <source>
        <dbReference type="PROSITE" id="PS50885"/>
    </source>
</evidence>
<dbReference type="SUPFAM" id="SSF47384">
    <property type="entry name" value="Homodimeric domain of signal transducing histidine kinase"/>
    <property type="match status" value="1"/>
</dbReference>
<dbReference type="InterPro" id="IPR050428">
    <property type="entry name" value="TCS_sensor_his_kinase"/>
</dbReference>
<sequence>MSLRSRIVLAVAAVFALVSAITGSLMLSRAEQSLQTAFDRATRTRANWLLSMVSIDPVVLPLPSLREQMRIVASSAYLPARELFRSPDFPNDDGSPRQRRFHQPGTLPPVASNYRLVTVESSTDQFIDSQVHLTLAVPDGSLQRDIQDLRWVFGLGWLSSLVVALAAGYGAAGWLLRPIKNLVGQAAQIGTATRIEPLSLPTSRDELYTLTMALNQMLERIQTTIDTQRHFFGAAAHELRTPLAVMKTGLEVTLSSGHVDADLQPFLAGQLDEVRRLSRLIDEFLTLSRPDESAPLLQLSALQLDQQVARCLHQLTTIAADYEVTTQLTIQPGPGLALTTDAIKLDHILLNLIENAIKYSVAGSTVLVTVDGTNPAGAVVLVQNSTSRENGPTLELTEPYFQADPLKEGHGLGLWISHRLTTLLGGQLSLNWQAFTFTSTLHIPVPMSN</sequence>
<dbReference type="InterPro" id="IPR036097">
    <property type="entry name" value="HisK_dim/P_sf"/>
</dbReference>
<evidence type="ECO:0000256" key="3">
    <source>
        <dbReference type="ARBA" id="ARBA00012438"/>
    </source>
</evidence>
<dbReference type="EC" id="2.7.13.3" evidence="3"/>
<accession>A0ABX0QDB9</accession>
<dbReference type="Gene3D" id="6.10.340.10">
    <property type="match status" value="1"/>
</dbReference>
<comment type="caution">
    <text evidence="14">The sequence shown here is derived from an EMBL/GenBank/DDBJ whole genome shotgun (WGS) entry which is preliminary data.</text>
</comment>
<dbReference type="PROSITE" id="PS50109">
    <property type="entry name" value="HIS_KIN"/>
    <property type="match status" value="1"/>
</dbReference>
<evidence type="ECO:0000256" key="2">
    <source>
        <dbReference type="ARBA" id="ARBA00004370"/>
    </source>
</evidence>
<dbReference type="Gene3D" id="1.10.287.130">
    <property type="match status" value="1"/>
</dbReference>
<dbReference type="SMART" id="SM00388">
    <property type="entry name" value="HisKA"/>
    <property type="match status" value="1"/>
</dbReference>
<dbReference type="EMBL" id="WAEL01000001">
    <property type="protein sequence ID" value="NID08703.1"/>
    <property type="molecule type" value="Genomic_DNA"/>
</dbReference>
<evidence type="ECO:0000256" key="9">
    <source>
        <dbReference type="ARBA" id="ARBA00023012"/>
    </source>
</evidence>
<evidence type="ECO:0000256" key="1">
    <source>
        <dbReference type="ARBA" id="ARBA00000085"/>
    </source>
</evidence>
<evidence type="ECO:0000256" key="4">
    <source>
        <dbReference type="ARBA" id="ARBA00022553"/>
    </source>
</evidence>
<dbReference type="Gene3D" id="3.30.565.10">
    <property type="entry name" value="Histidine kinase-like ATPase, C-terminal domain"/>
    <property type="match status" value="1"/>
</dbReference>
<dbReference type="SMART" id="SM00387">
    <property type="entry name" value="HATPase_c"/>
    <property type="match status" value="1"/>
</dbReference>
<evidence type="ECO:0000313" key="15">
    <source>
        <dbReference type="Proteomes" id="UP000606008"/>
    </source>
</evidence>
<dbReference type="CDD" id="cd00075">
    <property type="entry name" value="HATPase"/>
    <property type="match status" value="1"/>
</dbReference>
<name>A0ABX0QDB9_9BACT</name>
<gene>
    <name evidence="14" type="ORF">F7231_00840</name>
</gene>
<comment type="catalytic activity">
    <reaction evidence="1">
        <text>ATP + protein L-histidine = ADP + protein N-phospho-L-histidine.</text>
        <dbReference type="EC" id="2.7.13.3"/>
    </reaction>
</comment>
<dbReference type="InterPro" id="IPR003661">
    <property type="entry name" value="HisK_dim/P_dom"/>
</dbReference>
<organism evidence="14 15">
    <name type="scientific">Fibrivirga algicola</name>
    <dbReference type="NCBI Taxonomy" id="2950420"/>
    <lineage>
        <taxon>Bacteria</taxon>
        <taxon>Pseudomonadati</taxon>
        <taxon>Bacteroidota</taxon>
        <taxon>Cytophagia</taxon>
        <taxon>Cytophagales</taxon>
        <taxon>Spirosomataceae</taxon>
        <taxon>Fibrivirga</taxon>
    </lineage>
</organism>